<feature type="active site" evidence="7 8">
    <location>
        <position position="153"/>
    </location>
</feature>
<comment type="caution">
    <text evidence="10">The sequence shown here is derived from an EMBL/GenBank/DDBJ whole genome shotgun (WGS) entry which is preliminary data.</text>
</comment>
<evidence type="ECO:0000313" key="11">
    <source>
        <dbReference type="Proteomes" id="UP000178086"/>
    </source>
</evidence>
<dbReference type="NCBIfam" id="TIGR01850">
    <property type="entry name" value="argC"/>
    <property type="match status" value="1"/>
</dbReference>
<dbReference type="HAMAP" id="MF_00150">
    <property type="entry name" value="ArgC_type1"/>
    <property type="match status" value="1"/>
</dbReference>
<dbReference type="InterPro" id="IPR050085">
    <property type="entry name" value="AGPR"/>
</dbReference>
<comment type="pathway">
    <text evidence="1 7">Amino-acid biosynthesis; L-arginine biosynthesis; N(2)-acetyl-L-ornithine from L-glutamate: step 3/4.</text>
</comment>
<evidence type="ECO:0000256" key="5">
    <source>
        <dbReference type="ARBA" id="ARBA00023002"/>
    </source>
</evidence>
<keyword evidence="4 7" id="KW-0521">NADP</keyword>
<evidence type="ECO:0000256" key="7">
    <source>
        <dbReference type="HAMAP-Rule" id="MF_00150"/>
    </source>
</evidence>
<evidence type="ECO:0000256" key="8">
    <source>
        <dbReference type="PROSITE-ProRule" id="PRU10010"/>
    </source>
</evidence>
<dbReference type="UniPathway" id="UPA00068">
    <property type="reaction ID" value="UER00108"/>
</dbReference>
<dbReference type="SMART" id="SM00859">
    <property type="entry name" value="Semialdhyde_dh"/>
    <property type="match status" value="1"/>
</dbReference>
<dbReference type="InterPro" id="IPR036291">
    <property type="entry name" value="NAD(P)-bd_dom_sf"/>
</dbReference>
<comment type="catalytic activity">
    <reaction evidence="6 7">
        <text>N-acetyl-L-glutamate 5-semialdehyde + phosphate + NADP(+) = N-acetyl-L-glutamyl 5-phosphate + NADPH + H(+)</text>
        <dbReference type="Rhea" id="RHEA:21588"/>
        <dbReference type="ChEBI" id="CHEBI:15378"/>
        <dbReference type="ChEBI" id="CHEBI:29123"/>
        <dbReference type="ChEBI" id="CHEBI:43474"/>
        <dbReference type="ChEBI" id="CHEBI:57783"/>
        <dbReference type="ChEBI" id="CHEBI:57936"/>
        <dbReference type="ChEBI" id="CHEBI:58349"/>
        <dbReference type="EC" id="1.2.1.38"/>
    </reaction>
</comment>
<keyword evidence="2 7" id="KW-0055">Arginine biosynthesis</keyword>
<accession>A0A1F2UVD9</accession>
<dbReference type="Gene3D" id="3.30.360.10">
    <property type="entry name" value="Dihydrodipicolinate Reductase, domain 2"/>
    <property type="match status" value="1"/>
</dbReference>
<organism evidence="10 11">
    <name type="scientific">Candidatus Aquicultor primus</name>
    <dbReference type="NCBI Taxonomy" id="1797195"/>
    <lineage>
        <taxon>Bacteria</taxon>
        <taxon>Bacillati</taxon>
        <taxon>Actinomycetota</taxon>
        <taxon>Candidatus Aquicultoria</taxon>
        <taxon>Candidatus Aquicultorales</taxon>
        <taxon>Candidatus Aquicultoraceae</taxon>
        <taxon>Candidatus Aquicultor</taxon>
    </lineage>
</organism>
<dbReference type="InterPro" id="IPR000534">
    <property type="entry name" value="Semialdehyde_DH_NAD-bd"/>
</dbReference>
<evidence type="ECO:0000256" key="6">
    <source>
        <dbReference type="ARBA" id="ARBA00050557"/>
    </source>
</evidence>
<dbReference type="CDD" id="cd17895">
    <property type="entry name" value="AGPR_1_N"/>
    <property type="match status" value="1"/>
</dbReference>
<keyword evidence="5 7" id="KW-0560">Oxidoreductase</keyword>
<reference evidence="10 11" key="1">
    <citation type="journal article" date="2016" name="Nat. Commun.">
        <title>Thousands of microbial genomes shed light on interconnected biogeochemical processes in an aquifer system.</title>
        <authorList>
            <person name="Anantharaman K."/>
            <person name="Brown C.T."/>
            <person name="Hug L.A."/>
            <person name="Sharon I."/>
            <person name="Castelle C.J."/>
            <person name="Probst A.J."/>
            <person name="Thomas B.C."/>
            <person name="Singh A."/>
            <person name="Wilkins M.J."/>
            <person name="Karaoz U."/>
            <person name="Brodie E.L."/>
            <person name="Williams K.H."/>
            <person name="Hubbard S.S."/>
            <person name="Banfield J.F."/>
        </authorList>
    </citation>
    <scope>NUCLEOTIDE SEQUENCE [LARGE SCALE GENOMIC DNA]</scope>
</reference>
<keyword evidence="7" id="KW-0963">Cytoplasm</keyword>
<dbReference type="GO" id="GO:0006526">
    <property type="term" value="P:L-arginine biosynthetic process"/>
    <property type="evidence" value="ECO:0007669"/>
    <property type="project" value="UniProtKB-UniRule"/>
</dbReference>
<dbReference type="PROSITE" id="PS01224">
    <property type="entry name" value="ARGC"/>
    <property type="match status" value="1"/>
</dbReference>
<dbReference type="GO" id="GO:0003942">
    <property type="term" value="F:N-acetyl-gamma-glutamyl-phosphate reductase activity"/>
    <property type="evidence" value="ECO:0007669"/>
    <property type="project" value="UniProtKB-UniRule"/>
</dbReference>
<gene>
    <name evidence="7" type="primary">argC</name>
    <name evidence="10" type="ORF">A2074_05490</name>
</gene>
<evidence type="ECO:0000256" key="3">
    <source>
        <dbReference type="ARBA" id="ARBA00022605"/>
    </source>
</evidence>
<proteinExistence type="inferred from homology"/>
<evidence type="ECO:0000259" key="9">
    <source>
        <dbReference type="SMART" id="SM00859"/>
    </source>
</evidence>
<dbReference type="Pfam" id="PF01118">
    <property type="entry name" value="Semialdhyde_dh"/>
    <property type="match status" value="1"/>
</dbReference>
<comment type="similarity">
    <text evidence="7">Belongs to the NAGSA dehydrogenase family. Type 1 subfamily.</text>
</comment>
<dbReference type="PANTHER" id="PTHR32338">
    <property type="entry name" value="N-ACETYL-GAMMA-GLUTAMYL-PHOSPHATE REDUCTASE, CHLOROPLASTIC-RELATED-RELATED"/>
    <property type="match status" value="1"/>
</dbReference>
<dbReference type="Proteomes" id="UP000178086">
    <property type="component" value="Unassembled WGS sequence"/>
</dbReference>
<comment type="subcellular location">
    <subcellularLocation>
        <location evidence="7">Cytoplasm</location>
    </subcellularLocation>
</comment>
<dbReference type="InterPro" id="IPR058924">
    <property type="entry name" value="AGPR_dimerisation_dom"/>
</dbReference>
<name>A0A1F2UVD9_9ACTN</name>
<dbReference type="FunFam" id="3.30.360.10:FF:000014">
    <property type="entry name" value="N-acetyl-gamma-glutamyl-phosphate reductase"/>
    <property type="match status" value="1"/>
</dbReference>
<evidence type="ECO:0000256" key="4">
    <source>
        <dbReference type="ARBA" id="ARBA00022857"/>
    </source>
</evidence>
<dbReference type="Gene3D" id="3.40.50.720">
    <property type="entry name" value="NAD(P)-binding Rossmann-like Domain"/>
    <property type="match status" value="1"/>
</dbReference>
<evidence type="ECO:0000256" key="2">
    <source>
        <dbReference type="ARBA" id="ARBA00022571"/>
    </source>
</evidence>
<dbReference type="CDD" id="cd23934">
    <property type="entry name" value="AGPR_1_C"/>
    <property type="match status" value="1"/>
</dbReference>
<dbReference type="GO" id="GO:0051287">
    <property type="term" value="F:NAD binding"/>
    <property type="evidence" value="ECO:0007669"/>
    <property type="project" value="InterPro"/>
</dbReference>
<keyword evidence="3 7" id="KW-0028">Amino-acid biosynthesis</keyword>
<dbReference type="SUPFAM" id="SSF55347">
    <property type="entry name" value="Glyceraldehyde-3-phosphate dehydrogenase-like, C-terminal domain"/>
    <property type="match status" value="1"/>
</dbReference>
<sequence length="350" mass="37490">MALRIGIIGASGYTGAELMRMAALHPEIEITYVTANQYADTKVTSLYPHLTGLVDLTFEAYDLESAGKSADAFFLALPHGKAMEVAPELLAAGYGYKVVDLSADFRLSDASIYEAWYKTGHTNPELIGKAVYGLPELFEENIKGADFVSNPGCYPTGALLALAPLLKAKIVKTSGIIVDSLSGVSGAGRDAKPGTHFCKVEGSLTAYKVGGVHQHTPEMEQYMSQLAGEEMTISFTPHLMPVSRGILTTAYADINGKTSLGELLERYRSFYAGKPFVHILPEGQYPETKNVAGSNYCHIGLALDERTGKVIVVSAIDNLVKGASGQAIQNMNILMGLDQQTGLRHVGLVP</sequence>
<protein>
    <recommendedName>
        <fullName evidence="7">N-acetyl-gamma-glutamyl-phosphate reductase</fullName>
        <shortName evidence="7">AGPR</shortName>
        <ecNumber evidence="7">1.2.1.38</ecNumber>
    </recommendedName>
    <alternativeName>
        <fullName evidence="7">N-acetyl-glutamate semialdehyde dehydrogenase</fullName>
        <shortName evidence="7">NAGSA dehydrogenase</shortName>
    </alternativeName>
</protein>
<dbReference type="InterPro" id="IPR023013">
    <property type="entry name" value="AGPR_AS"/>
</dbReference>
<dbReference type="Pfam" id="PF22698">
    <property type="entry name" value="Semialdhyde_dhC_1"/>
    <property type="match status" value="1"/>
</dbReference>
<evidence type="ECO:0000313" key="10">
    <source>
        <dbReference type="EMBL" id="OFW35105.1"/>
    </source>
</evidence>
<dbReference type="GO" id="GO:0005737">
    <property type="term" value="C:cytoplasm"/>
    <property type="evidence" value="ECO:0007669"/>
    <property type="project" value="UniProtKB-SubCell"/>
</dbReference>
<dbReference type="EC" id="1.2.1.38" evidence="7"/>
<dbReference type="PANTHER" id="PTHR32338:SF10">
    <property type="entry name" value="N-ACETYL-GAMMA-GLUTAMYL-PHOSPHATE REDUCTASE, CHLOROPLASTIC-RELATED"/>
    <property type="match status" value="1"/>
</dbReference>
<dbReference type="AlphaFoldDB" id="A0A1F2UVD9"/>
<dbReference type="InterPro" id="IPR000706">
    <property type="entry name" value="AGPR_type-1"/>
</dbReference>
<dbReference type="SUPFAM" id="SSF51735">
    <property type="entry name" value="NAD(P)-binding Rossmann-fold domains"/>
    <property type="match status" value="1"/>
</dbReference>
<dbReference type="EMBL" id="MELI01000023">
    <property type="protein sequence ID" value="OFW35105.1"/>
    <property type="molecule type" value="Genomic_DNA"/>
</dbReference>
<dbReference type="GO" id="GO:0070401">
    <property type="term" value="F:NADP+ binding"/>
    <property type="evidence" value="ECO:0007669"/>
    <property type="project" value="InterPro"/>
</dbReference>
<comment type="function">
    <text evidence="7">Catalyzes the NADPH-dependent reduction of N-acetyl-5-glutamyl phosphate to yield N-acetyl-L-glutamate 5-semialdehyde.</text>
</comment>
<feature type="domain" description="Semialdehyde dehydrogenase NAD-binding" evidence="9">
    <location>
        <begin position="4"/>
        <end position="145"/>
    </location>
</feature>
<evidence type="ECO:0000256" key="1">
    <source>
        <dbReference type="ARBA" id="ARBA00004862"/>
    </source>
</evidence>